<dbReference type="SUPFAM" id="SSF46785">
    <property type="entry name" value="Winged helix' DNA-binding domain"/>
    <property type="match status" value="1"/>
</dbReference>
<protein>
    <submittedName>
        <fullName evidence="2">NagC-like transcriptional regulator</fullName>
    </submittedName>
</protein>
<dbReference type="EMBL" id="AEJM01000016">
    <property type="protein sequence ID" value="EGY34537.1"/>
    <property type="molecule type" value="Genomic_DNA"/>
</dbReference>
<evidence type="ECO:0000313" key="3">
    <source>
        <dbReference type="Proteomes" id="UP000005508"/>
    </source>
</evidence>
<comment type="caution">
    <text evidence="2">The sequence shown here is derived from an EMBL/GenBank/DDBJ whole genome shotgun (WGS) entry which is preliminary data.</text>
</comment>
<dbReference type="Gene3D" id="1.10.10.10">
    <property type="entry name" value="Winged helix-like DNA-binding domain superfamily/Winged helix DNA-binding domain"/>
    <property type="match status" value="1"/>
</dbReference>
<dbReference type="PANTHER" id="PTHR18964">
    <property type="entry name" value="ROK (REPRESSOR, ORF, KINASE) FAMILY"/>
    <property type="match status" value="1"/>
</dbReference>
<accession>G4A7Y3</accession>
<dbReference type="InterPro" id="IPR043129">
    <property type="entry name" value="ATPase_NBD"/>
</dbReference>
<dbReference type="SUPFAM" id="SSF53067">
    <property type="entry name" value="Actin-like ATPase domain"/>
    <property type="match status" value="2"/>
</dbReference>
<dbReference type="PANTHER" id="PTHR18964:SF149">
    <property type="entry name" value="BIFUNCTIONAL UDP-N-ACETYLGLUCOSAMINE 2-EPIMERASE_N-ACETYLMANNOSAMINE KINASE"/>
    <property type="match status" value="1"/>
</dbReference>
<dbReference type="SMR" id="G4A7Y3"/>
<name>G4A7Y3_AGGAC</name>
<comment type="similarity">
    <text evidence="1">Belongs to the ROK (NagC/XylR) family.</text>
</comment>
<evidence type="ECO:0000313" key="2">
    <source>
        <dbReference type="EMBL" id="EGY34537.1"/>
    </source>
</evidence>
<dbReference type="InterPro" id="IPR000600">
    <property type="entry name" value="ROK"/>
</dbReference>
<evidence type="ECO:0000256" key="1">
    <source>
        <dbReference type="ARBA" id="ARBA00006479"/>
    </source>
</evidence>
<organism evidence="2 3">
    <name type="scientific">Aggregatibacter actinomycetemcomitans serotype e str. SC1083</name>
    <dbReference type="NCBI Taxonomy" id="907488"/>
    <lineage>
        <taxon>Bacteria</taxon>
        <taxon>Pseudomonadati</taxon>
        <taxon>Pseudomonadota</taxon>
        <taxon>Gammaproteobacteria</taxon>
        <taxon>Pasteurellales</taxon>
        <taxon>Pasteurellaceae</taxon>
        <taxon>Aggregatibacter</taxon>
    </lineage>
</organism>
<dbReference type="PATRIC" id="fig|907488.3.peg.917"/>
<dbReference type="InterPro" id="IPR036390">
    <property type="entry name" value="WH_DNA-bd_sf"/>
</dbReference>
<dbReference type="Pfam" id="PF00480">
    <property type="entry name" value="ROK"/>
    <property type="match status" value="1"/>
</dbReference>
<proteinExistence type="inferred from homology"/>
<dbReference type="AlphaFoldDB" id="G4A7Y3"/>
<gene>
    <name evidence="2" type="ORF">SC1083_0929</name>
</gene>
<dbReference type="Gene3D" id="3.30.420.40">
    <property type="match status" value="2"/>
</dbReference>
<dbReference type="InterPro" id="IPR036388">
    <property type="entry name" value="WH-like_DNA-bd_sf"/>
</dbReference>
<dbReference type="RefSeq" id="WP_005557051.1">
    <property type="nucleotide sequence ID" value="NZ_AEJM01000016.1"/>
</dbReference>
<sequence length="409" mass="46810">MKKEDKTPSRLIQLGKIYRLIEQFEEISRIELSKLSGLAPASITSLSRSLIEKRLIMEKTSRNTDNRGRPAIALCVSPFYWQALCATLMEDRFEIILSELDGVIIEQSVFPLQKDDLECLDKFLVKSVKQFLAETHSLARPITFSVTVGGELDKNGHLIKLGCTKFAHLDLKSLFTPYFNIPILIAEYFKTWLLAESTLGNVINCDDVLFLQLDDEINLSVLSEGELLFSREQDKININHLIVPRLNELQALINHDLPEVERYQVQHQITHRAIAQFIDALYPNRVFNNNSEKMNFLCEQIQLKDKNALRIIEHITDCLAYILMNLVHIFSARRVMLNSSLLQLKDFLLEQLNRKLKSYLVDNISTVSVIAGKYEWNSPIVAASAIKQGIYDGSLLTSLVKQEENIINF</sequence>
<reference evidence="2 3" key="1">
    <citation type="submission" date="2010-10" db="EMBL/GenBank/DDBJ databases">
        <authorList>
            <person name="Chen C."/>
            <person name="Kittichotirat W."/>
            <person name="Asikainen S."/>
            <person name="Bumgarner R."/>
        </authorList>
    </citation>
    <scope>NUCLEOTIDE SEQUENCE [LARGE SCALE GENOMIC DNA]</scope>
    <source>
        <strain evidence="2 3">SC1083</strain>
    </source>
</reference>
<dbReference type="Proteomes" id="UP000005508">
    <property type="component" value="Unassembled WGS sequence"/>
</dbReference>